<protein>
    <submittedName>
        <fullName evidence="1">DUF4242 domain-containing protein</fullName>
    </submittedName>
</protein>
<proteinExistence type="predicted"/>
<name>A0AA97ARS8_LEPBY</name>
<dbReference type="EMBL" id="CP130144">
    <property type="protein sequence ID" value="WNZ46854.1"/>
    <property type="molecule type" value="Genomic_DNA"/>
</dbReference>
<dbReference type="InterPro" id="IPR025336">
    <property type="entry name" value="SCO4226-like"/>
</dbReference>
<organism evidence="1">
    <name type="scientific">Leptolyngbya boryana CZ1</name>
    <dbReference type="NCBI Taxonomy" id="3060204"/>
    <lineage>
        <taxon>Bacteria</taxon>
        <taxon>Bacillati</taxon>
        <taxon>Cyanobacteriota</taxon>
        <taxon>Cyanophyceae</taxon>
        <taxon>Leptolyngbyales</taxon>
        <taxon>Leptolyngbyaceae</taxon>
        <taxon>Leptolyngbya group</taxon>
        <taxon>Leptolyngbya</taxon>
    </lineage>
</organism>
<evidence type="ECO:0000313" key="1">
    <source>
        <dbReference type="EMBL" id="WNZ46854.1"/>
    </source>
</evidence>
<accession>A0AA97ARS8</accession>
<reference evidence="1" key="1">
    <citation type="journal article" date="2023" name="Plants (Basel)">
        <title>Genomic Analysis of Leptolyngbya boryana CZ1 Reveals Efficient Carbon Fixation Modules.</title>
        <authorList>
            <person name="Bai X."/>
            <person name="Wang H."/>
            <person name="Cheng W."/>
            <person name="Wang J."/>
            <person name="Ma M."/>
            <person name="Hu H."/>
            <person name="Song Z."/>
            <person name="Ma H."/>
            <person name="Fan Y."/>
            <person name="Du C."/>
            <person name="Xu J."/>
        </authorList>
    </citation>
    <scope>NUCLEOTIDE SEQUENCE</scope>
    <source>
        <strain evidence="1">CZ1</strain>
    </source>
</reference>
<sequence>MSLVIVETVAEQPLTDAYLEEAIEIALPCLQARGITWLHSLLSRDRAQMICLYDSPDAATVRNAYAHLGVQKRAIWSGEMIPNRCPQPNSADRSVIEAHSPASSAPDWNRIHQQFSQCCTELGVNWLRSYLSLDRTSAVYELEGLDAETIRNVSRKLGTSFDRIWSAHLLMP</sequence>
<reference evidence="1" key="2">
    <citation type="submission" date="2023-07" db="EMBL/GenBank/DDBJ databases">
        <authorList>
            <person name="Bai X.-H."/>
            <person name="Wang H.-H."/>
            <person name="Wang J."/>
            <person name="Ma M.-Y."/>
            <person name="Hu H.-H."/>
            <person name="Song Z.-L."/>
            <person name="Ma H.-G."/>
            <person name="Fan Y."/>
            <person name="Du C.-Y."/>
            <person name="Xu J.-C."/>
        </authorList>
    </citation>
    <scope>NUCLEOTIDE SEQUENCE</scope>
    <source>
        <strain evidence="1">CZ1</strain>
    </source>
</reference>
<dbReference type="Pfam" id="PF14026">
    <property type="entry name" value="SCO4226-like"/>
    <property type="match status" value="2"/>
</dbReference>
<gene>
    <name evidence="1" type="ORF">Q2T42_03245</name>
</gene>
<dbReference type="RefSeq" id="WP_316427800.1">
    <property type="nucleotide sequence ID" value="NZ_CP130144.1"/>
</dbReference>
<dbReference type="AlphaFoldDB" id="A0AA97ARS8"/>